<evidence type="ECO:0000259" key="2">
    <source>
        <dbReference type="Pfam" id="PF12770"/>
    </source>
</evidence>
<feature type="compositionally biased region" description="Polar residues" evidence="1">
    <location>
        <begin position="204"/>
        <end position="216"/>
    </location>
</feature>
<evidence type="ECO:0000256" key="1">
    <source>
        <dbReference type="SAM" id="MobiDB-lite"/>
    </source>
</evidence>
<dbReference type="Proteomes" id="UP001549031">
    <property type="component" value="Unassembled WGS sequence"/>
</dbReference>
<accession>A0ABV2H6F0</accession>
<proteinExistence type="predicted"/>
<dbReference type="EMBL" id="JBEPLJ010000008">
    <property type="protein sequence ID" value="MET3586122.1"/>
    <property type="molecule type" value="Genomic_DNA"/>
</dbReference>
<dbReference type="Pfam" id="PF12770">
    <property type="entry name" value="CHAT"/>
    <property type="match status" value="1"/>
</dbReference>
<name>A0ABV2H6F0_9HYPH</name>
<reference evidence="3 4" key="1">
    <citation type="submission" date="2024-06" db="EMBL/GenBank/DDBJ databases">
        <title>Genomic Encyclopedia of Type Strains, Phase IV (KMG-IV): sequencing the most valuable type-strain genomes for metagenomic binning, comparative biology and taxonomic classification.</title>
        <authorList>
            <person name="Goeker M."/>
        </authorList>
    </citation>
    <scope>NUCLEOTIDE SEQUENCE [LARGE SCALE GENOMIC DNA]</scope>
    <source>
        <strain evidence="3 4">DSM 105042</strain>
    </source>
</reference>
<feature type="compositionally biased region" description="Basic and acidic residues" evidence="1">
    <location>
        <begin position="193"/>
        <end position="203"/>
    </location>
</feature>
<organism evidence="3 4">
    <name type="scientific">Pseudorhizobium tarimense</name>
    <dbReference type="NCBI Taxonomy" id="1079109"/>
    <lineage>
        <taxon>Bacteria</taxon>
        <taxon>Pseudomonadati</taxon>
        <taxon>Pseudomonadota</taxon>
        <taxon>Alphaproteobacteria</taxon>
        <taxon>Hyphomicrobiales</taxon>
        <taxon>Rhizobiaceae</taxon>
        <taxon>Rhizobium/Agrobacterium group</taxon>
        <taxon>Pseudorhizobium</taxon>
    </lineage>
</organism>
<comment type="caution">
    <text evidence="3">The sequence shown here is derived from an EMBL/GenBank/DDBJ whole genome shotgun (WGS) entry which is preliminary data.</text>
</comment>
<feature type="region of interest" description="Disordered" evidence="1">
    <location>
        <begin position="186"/>
        <end position="231"/>
    </location>
</feature>
<evidence type="ECO:0000313" key="3">
    <source>
        <dbReference type="EMBL" id="MET3586122.1"/>
    </source>
</evidence>
<dbReference type="InterPro" id="IPR024983">
    <property type="entry name" value="CHAT_dom"/>
</dbReference>
<feature type="domain" description="CHAT" evidence="2">
    <location>
        <begin position="27"/>
        <end position="185"/>
    </location>
</feature>
<protein>
    <submittedName>
        <fullName evidence="3">CHAT domain-containing protein</fullName>
    </submittedName>
</protein>
<sequence>MTSNPEATESEVVNPDGSIVRESYWLRTEAEVRQVKQALRGSKYRDLVQLEHMPAATFQDLLDGINDVRPHVIHFLGHGGDRSLYLENGSVEGPEGRAMTFEILMEALASPDTPPTMLVLNACDTLEGADEILPAVPVVIAMSEPIGDVSSTVFATRFYAAIASGQSVGSAMRQAKVRMRSASLADANLPQHVARDGQDRQADTRQQPSGLVSRQSAGGFEHGAQASQRHGSLPGACNAIALCCANLRKNQDRLDVI</sequence>
<dbReference type="RefSeq" id="WP_281433301.1">
    <property type="nucleotide sequence ID" value="NZ_JALJRA010000008.1"/>
</dbReference>
<keyword evidence="4" id="KW-1185">Reference proteome</keyword>
<gene>
    <name evidence="3" type="ORF">ABID21_002239</name>
</gene>
<evidence type="ECO:0000313" key="4">
    <source>
        <dbReference type="Proteomes" id="UP001549031"/>
    </source>
</evidence>